<dbReference type="AlphaFoldDB" id="A0AAV9ZD66"/>
<name>A0AAV9ZD66_9AGAR</name>
<reference evidence="7 8" key="1">
    <citation type="journal article" date="2024" name="J Genomics">
        <title>Draft genome sequencing and assembly of Favolaschia claudopus CIRM-BRFM 2984 isolated from oak limbs.</title>
        <authorList>
            <person name="Navarro D."/>
            <person name="Drula E."/>
            <person name="Chaduli D."/>
            <person name="Cazenave R."/>
            <person name="Ahrendt S."/>
            <person name="Wang J."/>
            <person name="Lipzen A."/>
            <person name="Daum C."/>
            <person name="Barry K."/>
            <person name="Grigoriev I.V."/>
            <person name="Favel A."/>
            <person name="Rosso M.N."/>
            <person name="Martin F."/>
        </authorList>
    </citation>
    <scope>NUCLEOTIDE SEQUENCE [LARGE SCALE GENOMIC DNA]</scope>
    <source>
        <strain evidence="7 8">CIRM-BRFM 2984</strain>
    </source>
</reference>
<dbReference type="PROSITE" id="PS50865">
    <property type="entry name" value="ZF_MYND_2"/>
    <property type="match status" value="1"/>
</dbReference>
<dbReference type="Pfam" id="PF01753">
    <property type="entry name" value="zf-MYND"/>
    <property type="match status" value="1"/>
</dbReference>
<gene>
    <name evidence="7" type="ORF">R3P38DRAFT_3120519</name>
</gene>
<evidence type="ECO:0000256" key="1">
    <source>
        <dbReference type="ARBA" id="ARBA00022723"/>
    </source>
</evidence>
<keyword evidence="5" id="KW-0812">Transmembrane</keyword>
<proteinExistence type="predicted"/>
<dbReference type="InterPro" id="IPR002893">
    <property type="entry name" value="Znf_MYND"/>
</dbReference>
<dbReference type="GO" id="GO:0008270">
    <property type="term" value="F:zinc ion binding"/>
    <property type="evidence" value="ECO:0007669"/>
    <property type="project" value="UniProtKB-KW"/>
</dbReference>
<accession>A0AAV9ZD66</accession>
<dbReference type="Gene3D" id="6.10.140.2220">
    <property type="match status" value="1"/>
</dbReference>
<keyword evidence="5" id="KW-1133">Transmembrane helix</keyword>
<comment type="caution">
    <text evidence="7">The sequence shown here is derived from an EMBL/GenBank/DDBJ whole genome shotgun (WGS) entry which is preliminary data.</text>
</comment>
<organism evidence="7 8">
    <name type="scientific">Favolaschia claudopus</name>
    <dbReference type="NCBI Taxonomy" id="2862362"/>
    <lineage>
        <taxon>Eukaryota</taxon>
        <taxon>Fungi</taxon>
        <taxon>Dikarya</taxon>
        <taxon>Basidiomycota</taxon>
        <taxon>Agaricomycotina</taxon>
        <taxon>Agaricomycetes</taxon>
        <taxon>Agaricomycetidae</taxon>
        <taxon>Agaricales</taxon>
        <taxon>Marasmiineae</taxon>
        <taxon>Mycenaceae</taxon>
        <taxon>Favolaschia</taxon>
    </lineage>
</organism>
<keyword evidence="3" id="KW-0862">Zinc</keyword>
<evidence type="ECO:0000313" key="8">
    <source>
        <dbReference type="Proteomes" id="UP001362999"/>
    </source>
</evidence>
<keyword evidence="2 4" id="KW-0863">Zinc-finger</keyword>
<evidence type="ECO:0000313" key="7">
    <source>
        <dbReference type="EMBL" id="KAK6978039.1"/>
    </source>
</evidence>
<keyword evidence="1" id="KW-0479">Metal-binding</keyword>
<sequence>MHPDLAESKLATLPVSLRRLTRIALAPSSTPETVSQTVYRILLDCQRARDNGLTALNLLPLVNVMLDPADLPDAETALESGFRERVISAGHALAILNCTGPRHASPALLEIAPRIWAWIRFMHNHEYFPGMELDYCLLLATFHPISYLDEGRDWLHTTPDICFFVGSTWDRIVSMCERGTLSLNDIRCRRAIHFLGIFLSNHISPQHSADLVDGAGGEKKVARLIVKYLGLVLKALEVEQEYDHKKALSLTLECTIAFTSHYVFVSRQTLVDAGLVRLVAQAALVFSGPGYVSGQRDPRRCIYLGVDVLASLLARQQVAFWIQAAASGLLRAIIIGAGMYPNDAQIMDTVEKLFSGIVTAIMHYGFLPVLASAIPKALAIPPSVNFMRSRCGNTWQSIVTLTENRMKCWERFNSTCVGIRSCENYDCNVLVAKKGTFLRCASCRVYFYCSPECQKISWQKYNHRFRCQFKDKYLMDTRSRRFNLMVVLNDYQTRKSAIFLQKVEYINRTGNTNYCVLMEYVSGRCTPQVTASAEMEHSFARHPCATRTAFGVRETHVVRTIPENTEFTVLLRSNTPVLLEGLMYIARRIPRGTDVSRLEVEFPELFGQLQALAAMQVVEIYS</sequence>
<evidence type="ECO:0000256" key="4">
    <source>
        <dbReference type="PROSITE-ProRule" id="PRU00134"/>
    </source>
</evidence>
<feature type="domain" description="MYND-type" evidence="6">
    <location>
        <begin position="424"/>
        <end position="467"/>
    </location>
</feature>
<feature type="transmembrane region" description="Helical" evidence="5">
    <location>
        <begin position="353"/>
        <end position="374"/>
    </location>
</feature>
<evidence type="ECO:0000256" key="2">
    <source>
        <dbReference type="ARBA" id="ARBA00022771"/>
    </source>
</evidence>
<evidence type="ECO:0000256" key="5">
    <source>
        <dbReference type="SAM" id="Phobius"/>
    </source>
</evidence>
<evidence type="ECO:0000256" key="3">
    <source>
        <dbReference type="ARBA" id="ARBA00022833"/>
    </source>
</evidence>
<keyword evidence="8" id="KW-1185">Reference proteome</keyword>
<protein>
    <recommendedName>
        <fullName evidence="6">MYND-type domain-containing protein</fullName>
    </recommendedName>
</protein>
<dbReference type="SUPFAM" id="SSF144232">
    <property type="entry name" value="HIT/MYND zinc finger-like"/>
    <property type="match status" value="1"/>
</dbReference>
<dbReference type="EMBL" id="JAWWNJ010000162">
    <property type="protein sequence ID" value="KAK6978039.1"/>
    <property type="molecule type" value="Genomic_DNA"/>
</dbReference>
<feature type="transmembrane region" description="Helical" evidence="5">
    <location>
        <begin position="320"/>
        <end position="341"/>
    </location>
</feature>
<dbReference type="Proteomes" id="UP001362999">
    <property type="component" value="Unassembled WGS sequence"/>
</dbReference>
<evidence type="ECO:0000259" key="6">
    <source>
        <dbReference type="PROSITE" id="PS50865"/>
    </source>
</evidence>
<keyword evidence="5" id="KW-0472">Membrane</keyword>